<dbReference type="Gene3D" id="3.30.470.30">
    <property type="entry name" value="DNA ligase/mRNA capping enzyme"/>
    <property type="match status" value="1"/>
</dbReference>
<comment type="similarity">
    <text evidence="14 15">Belongs to the NAD-dependent DNA ligase family. LigA subfamily.</text>
</comment>
<reference evidence="17 18" key="1">
    <citation type="submission" date="2018-07" db="EMBL/GenBank/DDBJ databases">
        <title>Genomic Encyclopedia of Type Strains, Phase III (KMG-III): the genomes of soil and plant-associated and newly described type strains.</title>
        <authorList>
            <person name="Whitman W."/>
        </authorList>
    </citation>
    <scope>NUCLEOTIDE SEQUENCE [LARGE SCALE GENOMIC DNA]</scope>
    <source>
        <strain evidence="17 18">CECT 7031</strain>
    </source>
</reference>
<dbReference type="InterPro" id="IPR013840">
    <property type="entry name" value="DNAligase_N"/>
</dbReference>
<dbReference type="GO" id="GO:0003911">
    <property type="term" value="F:DNA ligase (NAD+) activity"/>
    <property type="evidence" value="ECO:0007669"/>
    <property type="project" value="UniProtKB-UniRule"/>
</dbReference>
<dbReference type="InterPro" id="IPR001357">
    <property type="entry name" value="BRCT_dom"/>
</dbReference>
<dbReference type="PROSITE" id="PS01055">
    <property type="entry name" value="DNA_LIGASE_N1"/>
    <property type="match status" value="1"/>
</dbReference>
<evidence type="ECO:0000256" key="1">
    <source>
        <dbReference type="ARBA" id="ARBA00004067"/>
    </source>
</evidence>
<keyword evidence="10 15" id="KW-0520">NAD</keyword>
<feature type="binding site" evidence="15">
    <location>
        <position position="144"/>
    </location>
    <ligand>
        <name>NAD(+)</name>
        <dbReference type="ChEBI" id="CHEBI:57540"/>
    </ligand>
</feature>
<dbReference type="InterPro" id="IPR004149">
    <property type="entry name" value="Znf_DNAligase_C4"/>
</dbReference>
<comment type="caution">
    <text evidence="17">The sequence shown here is derived from an EMBL/GenBank/DDBJ whole genome shotgun (WGS) entry which is preliminary data.</text>
</comment>
<keyword evidence="7 15" id="KW-0227">DNA damage</keyword>
<dbReference type="CDD" id="cd17748">
    <property type="entry name" value="BRCT_DNA_ligase_like"/>
    <property type="match status" value="1"/>
</dbReference>
<dbReference type="Gene3D" id="3.40.50.10190">
    <property type="entry name" value="BRCT domain"/>
    <property type="match status" value="1"/>
</dbReference>
<evidence type="ECO:0000256" key="13">
    <source>
        <dbReference type="ARBA" id="ARBA00034005"/>
    </source>
</evidence>
<dbReference type="SMART" id="SM00532">
    <property type="entry name" value="LIGANc"/>
    <property type="match status" value="1"/>
</dbReference>
<feature type="active site" description="N6-AMP-lysine intermediate" evidence="15">
    <location>
        <position position="123"/>
    </location>
</feature>
<evidence type="ECO:0000256" key="4">
    <source>
        <dbReference type="ARBA" id="ARBA00022598"/>
    </source>
</evidence>
<dbReference type="SUPFAM" id="SSF56091">
    <property type="entry name" value="DNA ligase/mRNA capping enzyme, catalytic domain"/>
    <property type="match status" value="1"/>
</dbReference>
<evidence type="ECO:0000256" key="10">
    <source>
        <dbReference type="ARBA" id="ARBA00023027"/>
    </source>
</evidence>
<dbReference type="SUPFAM" id="SSF50249">
    <property type="entry name" value="Nucleic acid-binding proteins"/>
    <property type="match status" value="1"/>
</dbReference>
<evidence type="ECO:0000256" key="3">
    <source>
        <dbReference type="ARBA" id="ARBA00013308"/>
    </source>
</evidence>
<evidence type="ECO:0000256" key="9">
    <source>
        <dbReference type="ARBA" id="ARBA00022842"/>
    </source>
</evidence>
<dbReference type="Pfam" id="PF12826">
    <property type="entry name" value="HHH_2"/>
    <property type="match status" value="1"/>
</dbReference>
<comment type="cofactor">
    <cofactor evidence="15">
        <name>Mg(2+)</name>
        <dbReference type="ChEBI" id="CHEBI:18420"/>
    </cofactor>
    <cofactor evidence="15">
        <name>Mn(2+)</name>
        <dbReference type="ChEBI" id="CHEBI:29035"/>
    </cofactor>
</comment>
<keyword evidence="18" id="KW-1185">Reference proteome</keyword>
<dbReference type="KEGG" id="wso:WSWS_00674"/>
<dbReference type="PROSITE" id="PS50172">
    <property type="entry name" value="BRCT"/>
    <property type="match status" value="1"/>
</dbReference>
<keyword evidence="9 15" id="KW-0460">Magnesium</keyword>
<dbReference type="RefSeq" id="WP_070229954.1">
    <property type="nucleotide sequence ID" value="NZ_BJYO01000002.1"/>
</dbReference>
<feature type="binding site" evidence="15">
    <location>
        <position position="437"/>
    </location>
    <ligand>
        <name>Zn(2+)</name>
        <dbReference type="ChEBI" id="CHEBI:29105"/>
    </ligand>
</feature>
<comment type="function">
    <text evidence="1 15">DNA ligase that catalyzes the formation of phosphodiester linkages between 5'-phosphoryl and 3'-hydroxyl groups in double-stranded DNA using NAD as a coenzyme and as the energy source for the reaction. It is essential for DNA replication and repair of damaged DNA.</text>
</comment>
<dbReference type="InterPro" id="IPR003583">
    <property type="entry name" value="Hlx-hairpin-Hlx_DNA-bd_motif"/>
</dbReference>
<organism evidence="17 18">
    <name type="scientific">Weissella soli</name>
    <dbReference type="NCBI Taxonomy" id="155866"/>
    <lineage>
        <taxon>Bacteria</taxon>
        <taxon>Bacillati</taxon>
        <taxon>Bacillota</taxon>
        <taxon>Bacilli</taxon>
        <taxon>Lactobacillales</taxon>
        <taxon>Lactobacillaceae</taxon>
        <taxon>Weissella</taxon>
    </lineage>
</organism>
<dbReference type="Pfam" id="PF01653">
    <property type="entry name" value="DNA_ligase_aden"/>
    <property type="match status" value="1"/>
</dbReference>
<feature type="binding site" evidence="15">
    <location>
        <position position="417"/>
    </location>
    <ligand>
        <name>Zn(2+)</name>
        <dbReference type="ChEBI" id="CHEBI:29105"/>
    </ligand>
</feature>
<name>A0A288QWV7_9LACO</name>
<dbReference type="Pfam" id="PF14520">
    <property type="entry name" value="HHH_5"/>
    <property type="match status" value="1"/>
</dbReference>
<dbReference type="GO" id="GO:0003677">
    <property type="term" value="F:DNA binding"/>
    <property type="evidence" value="ECO:0007669"/>
    <property type="project" value="InterPro"/>
</dbReference>
<dbReference type="CDD" id="cd00114">
    <property type="entry name" value="LIGANc"/>
    <property type="match status" value="1"/>
</dbReference>
<dbReference type="SMART" id="SM00292">
    <property type="entry name" value="BRCT"/>
    <property type="match status" value="1"/>
</dbReference>
<dbReference type="InterPro" id="IPR012340">
    <property type="entry name" value="NA-bd_OB-fold"/>
</dbReference>
<dbReference type="GO" id="GO:0005829">
    <property type="term" value="C:cytosol"/>
    <property type="evidence" value="ECO:0007669"/>
    <property type="project" value="TreeGrafter"/>
</dbReference>
<dbReference type="Gene3D" id="1.10.287.610">
    <property type="entry name" value="Helix hairpin bin"/>
    <property type="match status" value="1"/>
</dbReference>
<keyword evidence="12 15" id="KW-0464">Manganese</keyword>
<dbReference type="Pfam" id="PF00533">
    <property type="entry name" value="BRCT"/>
    <property type="match status" value="1"/>
</dbReference>
<keyword evidence="5 15" id="KW-0235">DNA replication</keyword>
<dbReference type="GeneID" id="94545879"/>
<feature type="binding site" evidence="15">
    <location>
        <position position="414"/>
    </location>
    <ligand>
        <name>Zn(2+)</name>
        <dbReference type="ChEBI" id="CHEBI:29105"/>
    </ligand>
</feature>
<dbReference type="Gene3D" id="2.40.50.140">
    <property type="entry name" value="Nucleic acid-binding proteins"/>
    <property type="match status" value="1"/>
</dbReference>
<feature type="binding site" evidence="15">
    <location>
        <begin position="91"/>
        <end position="92"/>
    </location>
    <ligand>
        <name>NAD(+)</name>
        <dbReference type="ChEBI" id="CHEBI:57540"/>
    </ligand>
</feature>
<evidence type="ECO:0000256" key="7">
    <source>
        <dbReference type="ARBA" id="ARBA00022763"/>
    </source>
</evidence>
<evidence type="ECO:0000256" key="11">
    <source>
        <dbReference type="ARBA" id="ARBA00023204"/>
    </source>
</evidence>
<dbReference type="InterPro" id="IPR036420">
    <property type="entry name" value="BRCT_dom_sf"/>
</dbReference>
<dbReference type="HAMAP" id="MF_01588">
    <property type="entry name" value="DNA_ligase_A"/>
    <property type="match status" value="1"/>
</dbReference>
<dbReference type="Gene3D" id="1.10.150.20">
    <property type="entry name" value="5' to 3' exonuclease, C-terminal subdomain"/>
    <property type="match status" value="2"/>
</dbReference>
<feature type="binding site" evidence="15">
    <location>
        <position position="432"/>
    </location>
    <ligand>
        <name>Zn(2+)</name>
        <dbReference type="ChEBI" id="CHEBI:29105"/>
    </ligand>
</feature>
<dbReference type="InterPro" id="IPR001679">
    <property type="entry name" value="DNA_ligase"/>
</dbReference>
<evidence type="ECO:0000313" key="18">
    <source>
        <dbReference type="Proteomes" id="UP000254912"/>
    </source>
</evidence>
<dbReference type="EC" id="6.5.1.2" evidence="2 15"/>
<dbReference type="Pfam" id="PF03119">
    <property type="entry name" value="DNA_ligase_ZBD"/>
    <property type="match status" value="1"/>
</dbReference>
<evidence type="ECO:0000256" key="15">
    <source>
        <dbReference type="HAMAP-Rule" id="MF_01588"/>
    </source>
</evidence>
<dbReference type="GO" id="GO:0006281">
    <property type="term" value="P:DNA repair"/>
    <property type="evidence" value="ECO:0007669"/>
    <property type="project" value="UniProtKB-KW"/>
</dbReference>
<evidence type="ECO:0000313" key="17">
    <source>
        <dbReference type="EMBL" id="RDL11885.1"/>
    </source>
</evidence>
<dbReference type="GO" id="GO:0046872">
    <property type="term" value="F:metal ion binding"/>
    <property type="evidence" value="ECO:0007669"/>
    <property type="project" value="UniProtKB-KW"/>
</dbReference>
<dbReference type="Gene3D" id="6.20.10.30">
    <property type="match status" value="1"/>
</dbReference>
<evidence type="ECO:0000256" key="6">
    <source>
        <dbReference type="ARBA" id="ARBA00022723"/>
    </source>
</evidence>
<feature type="binding site" evidence="15">
    <location>
        <position position="319"/>
    </location>
    <ligand>
        <name>NAD(+)</name>
        <dbReference type="ChEBI" id="CHEBI:57540"/>
    </ligand>
</feature>
<dbReference type="SUPFAM" id="SSF52113">
    <property type="entry name" value="BRCT domain"/>
    <property type="match status" value="1"/>
</dbReference>
<dbReference type="SMART" id="SM00278">
    <property type="entry name" value="HhH1"/>
    <property type="match status" value="3"/>
</dbReference>
<sequence>MSIDIENLTEDQARVHVSTLQAQLKQWAQEYYENDAPSVEDAVYDEAYNQILALEARFPALVTADSITQQVGGRQLKNDLPKVAHPIPMLSLGDVFSLNALMDWVATTEKATQPHLDFNAELKIDGLAISLIYEKGTLVQASTRGDGNIGEDVTANVLQIDAVPKQLNEPLSVEVRGEVYMPKDAFVTLNEKRETEGLPTFANPRNAAAGSLRQLDARVTKARQLAVFLYNAVEAETTLGVSTQAALLTRLAALGLPTNPTNAVVTDQASVEAYLAKYTAVRDDLAYGIDGIVVKVNDLALHAELGNTVKVPRWAIAYKFPPEEAETIVRDIEWTVGRTGVVTPTAIMDPVQLAGTTVSRASLHNPDYLLAKDIRLGDTVTLHKAGDIIPEVGQVILPKRPATATEAYPIPAFCPACGQPLVHTADEVALRCINPFCPAQIQESVTHFASRDAMNIDGLGPKIVAQLLAKNLIHNVADLYKLTFDELTGLEKFGVTSANNLLEALANSKENSVERLLFGLGIRNVGAKAAKVIAAKYGDLTAIAAATADDIADLPGLGQTIGQSIEQYFAEAPTQALVREFQELGVNLKFISDGPVATDTIFSGKKVVLTGRLTMFSRKDASDWLERQGAIVSGSVSKKTDLLIAGADAGSKLTKAQELGVEIWSEAQFRDTMEA</sequence>
<evidence type="ECO:0000256" key="2">
    <source>
        <dbReference type="ARBA" id="ARBA00012722"/>
    </source>
</evidence>
<dbReference type="PROSITE" id="PS01056">
    <property type="entry name" value="DNA_LIGASE_N2"/>
    <property type="match status" value="1"/>
</dbReference>
<feature type="binding site" evidence="15">
    <location>
        <position position="295"/>
    </location>
    <ligand>
        <name>NAD(+)</name>
        <dbReference type="ChEBI" id="CHEBI:57540"/>
    </ligand>
</feature>
<evidence type="ECO:0000256" key="8">
    <source>
        <dbReference type="ARBA" id="ARBA00022833"/>
    </source>
</evidence>
<feature type="binding site" evidence="15">
    <location>
        <position position="178"/>
    </location>
    <ligand>
        <name>NAD(+)</name>
        <dbReference type="ChEBI" id="CHEBI:57540"/>
    </ligand>
</feature>
<dbReference type="PIRSF" id="PIRSF001604">
    <property type="entry name" value="LigA"/>
    <property type="match status" value="1"/>
</dbReference>
<dbReference type="GO" id="GO:0006260">
    <property type="term" value="P:DNA replication"/>
    <property type="evidence" value="ECO:0007669"/>
    <property type="project" value="UniProtKB-KW"/>
</dbReference>
<gene>
    <name evidence="15" type="primary">ligA</name>
    <name evidence="17" type="ORF">DFP99_0304</name>
</gene>
<evidence type="ECO:0000256" key="5">
    <source>
        <dbReference type="ARBA" id="ARBA00022705"/>
    </source>
</evidence>
<evidence type="ECO:0000256" key="14">
    <source>
        <dbReference type="ARBA" id="ARBA00060881"/>
    </source>
</evidence>
<dbReference type="FunFam" id="1.10.150.20:FF:000007">
    <property type="entry name" value="DNA ligase"/>
    <property type="match status" value="1"/>
</dbReference>
<dbReference type="InterPro" id="IPR018239">
    <property type="entry name" value="DNA_ligase_AS"/>
</dbReference>
<keyword evidence="6 15" id="KW-0479">Metal-binding</keyword>
<dbReference type="InterPro" id="IPR010994">
    <property type="entry name" value="RuvA_2-like"/>
</dbReference>
<accession>A0A288QWV7</accession>
<proteinExistence type="inferred from homology"/>
<dbReference type="InterPro" id="IPR041663">
    <property type="entry name" value="DisA/LigA_HHH"/>
</dbReference>
<dbReference type="InterPro" id="IPR004150">
    <property type="entry name" value="NAD_DNA_ligase_OB"/>
</dbReference>
<dbReference type="AlphaFoldDB" id="A0A288QWV7"/>
<dbReference type="Proteomes" id="UP000254912">
    <property type="component" value="Unassembled WGS sequence"/>
</dbReference>
<dbReference type="InterPro" id="IPR013839">
    <property type="entry name" value="DNAligase_adenylation"/>
</dbReference>
<evidence type="ECO:0000256" key="12">
    <source>
        <dbReference type="ARBA" id="ARBA00023211"/>
    </source>
</evidence>
<dbReference type="FunFam" id="2.40.50.140:FF:000012">
    <property type="entry name" value="DNA ligase"/>
    <property type="match status" value="1"/>
</dbReference>
<dbReference type="NCBIfam" id="TIGR00575">
    <property type="entry name" value="dnlj"/>
    <property type="match status" value="1"/>
</dbReference>
<dbReference type="SUPFAM" id="SSF47781">
    <property type="entry name" value="RuvA domain 2-like"/>
    <property type="match status" value="1"/>
</dbReference>
<dbReference type="EMBL" id="QRAS01000001">
    <property type="protein sequence ID" value="RDL11885.1"/>
    <property type="molecule type" value="Genomic_DNA"/>
</dbReference>
<dbReference type="PANTHER" id="PTHR23389:SF9">
    <property type="entry name" value="DNA LIGASE"/>
    <property type="match status" value="1"/>
</dbReference>
<keyword evidence="4 15" id="KW-0436">Ligase</keyword>
<feature type="binding site" evidence="15">
    <location>
        <position position="121"/>
    </location>
    <ligand>
        <name>NAD(+)</name>
        <dbReference type="ChEBI" id="CHEBI:57540"/>
    </ligand>
</feature>
<keyword evidence="11 15" id="KW-0234">DNA repair</keyword>
<dbReference type="Pfam" id="PF03120">
    <property type="entry name" value="OB_DNA_ligase"/>
    <property type="match status" value="1"/>
</dbReference>
<keyword evidence="8 15" id="KW-0862">Zinc</keyword>
<feature type="binding site" evidence="15">
    <location>
        <begin position="41"/>
        <end position="45"/>
    </location>
    <ligand>
        <name>NAD(+)</name>
        <dbReference type="ChEBI" id="CHEBI:57540"/>
    </ligand>
</feature>
<dbReference type="InterPro" id="IPR033136">
    <property type="entry name" value="DNA_ligase_CS"/>
</dbReference>
<protein>
    <recommendedName>
        <fullName evidence="3 15">DNA ligase</fullName>
        <ecNumber evidence="2 15">6.5.1.2</ecNumber>
    </recommendedName>
    <alternativeName>
        <fullName evidence="15">Polydeoxyribonucleotide synthase [NAD(+)]</fullName>
    </alternativeName>
</protein>
<dbReference type="NCBIfam" id="NF005932">
    <property type="entry name" value="PRK07956.1"/>
    <property type="match status" value="1"/>
</dbReference>
<evidence type="ECO:0000256" key="16">
    <source>
        <dbReference type="RuleBase" id="RU000618"/>
    </source>
</evidence>
<dbReference type="PANTHER" id="PTHR23389">
    <property type="entry name" value="CHROMOSOME TRANSMISSION FIDELITY FACTOR 18"/>
    <property type="match status" value="1"/>
</dbReference>
<comment type="catalytic activity">
    <reaction evidence="13 15 16">
        <text>NAD(+) + (deoxyribonucleotide)n-3'-hydroxyl + 5'-phospho-(deoxyribonucleotide)m = (deoxyribonucleotide)n+m + AMP + beta-nicotinamide D-nucleotide.</text>
        <dbReference type="EC" id="6.5.1.2"/>
    </reaction>
</comment>